<keyword evidence="3" id="KW-0347">Helicase</keyword>
<dbReference type="InterPro" id="IPR012961">
    <property type="entry name" value="Ski2/MTR4_C"/>
</dbReference>
<evidence type="ECO:0000259" key="5">
    <source>
        <dbReference type="PROSITE" id="PS51194"/>
    </source>
</evidence>
<dbReference type="Gene3D" id="1.10.3380.30">
    <property type="match status" value="1"/>
</dbReference>
<dbReference type="SMART" id="SM01142">
    <property type="entry name" value="DSHCT"/>
    <property type="match status" value="1"/>
</dbReference>
<evidence type="ECO:0000256" key="4">
    <source>
        <dbReference type="ARBA" id="ARBA00022840"/>
    </source>
</evidence>
<dbReference type="Gene3D" id="3.40.50.300">
    <property type="entry name" value="P-loop containing nucleotide triphosphate hydrolases"/>
    <property type="match status" value="1"/>
</dbReference>
<accession>A0ABX8B3W1</accession>
<feature type="domain" description="Helicase C-terminal" evidence="5">
    <location>
        <begin position="16"/>
        <end position="209"/>
    </location>
</feature>
<keyword evidence="7" id="KW-1185">Reference proteome</keyword>
<keyword evidence="4" id="KW-0067">ATP-binding</keyword>
<dbReference type="SMART" id="SM00490">
    <property type="entry name" value="HELICc"/>
    <property type="match status" value="1"/>
</dbReference>
<dbReference type="InterPro" id="IPR027417">
    <property type="entry name" value="P-loop_NTPase"/>
</dbReference>
<dbReference type="SUPFAM" id="SSF52540">
    <property type="entry name" value="P-loop containing nucleoside triphosphate hydrolases"/>
    <property type="match status" value="1"/>
</dbReference>
<dbReference type="EMBL" id="CP072643">
    <property type="protein sequence ID" value="QUV95664.1"/>
    <property type="molecule type" value="Genomic_DNA"/>
</dbReference>
<dbReference type="InterPro" id="IPR050699">
    <property type="entry name" value="RNA-DNA_Helicase"/>
</dbReference>
<evidence type="ECO:0000313" key="7">
    <source>
        <dbReference type="Proteomes" id="UP000677668"/>
    </source>
</evidence>
<proteinExistence type="predicted"/>
<reference evidence="6 7" key="1">
    <citation type="submission" date="2021-03" db="EMBL/GenBank/DDBJ databases">
        <title>Genomic and phenotypic characterization of Chloracidobacterium isolates provides evidence for multiple species.</title>
        <authorList>
            <person name="Saini M.K."/>
            <person name="Costas A.M.G."/>
            <person name="Tank M."/>
            <person name="Bryant D.A."/>
        </authorList>
    </citation>
    <scope>NUCLEOTIDE SEQUENCE [LARGE SCALE GENOMIC DNA]</scope>
    <source>
        <strain evidence="6 7">N</strain>
    </source>
</reference>
<dbReference type="PROSITE" id="PS51194">
    <property type="entry name" value="HELICASE_CTER"/>
    <property type="match status" value="1"/>
</dbReference>
<evidence type="ECO:0000256" key="3">
    <source>
        <dbReference type="ARBA" id="ARBA00022806"/>
    </source>
</evidence>
<sequence length="542" mass="60787">MRLPFEPASFPDVLNTLLQYDLTPAIIFLPSRRGCDEAVDSFRRTRLPDLSSEQQRRIANIVAEYPDEATYVEQHRQFFLLLRKGIAAHHAGQLPAWKHVVERAMAAGALRAVFATSTLAAGIDMPARSVVITASSLRSDDGHRDIKAFELAQMTGRAGRRGRDRVGFAIFVPGPFQDMHVIAEKLLSPPEPVESAFDANYTMALNLLQKMSPQAARSLIERSFRHFQNRKLADRLRPRLQEVKALLDADAEQCPAGDRALTFAAYRPIARELAAARKQLRRWQNAKRQLDLDDPNTRADYEAAVATVDRLEAAANDFPCSMCSQVGNCGPRAAEILEAQRRYEHLAARCSEVENGLWERFKKCVAVLQHYGYLDRHWQPTPDGQWAAQLRVDNAVFVGELIRAGILDVESPRHLAALCGAIAAEDREFPLYEETRAEYLRPLRQVRGIAYAIADVQARYDNYCTMTIDYDAGRLLWTWADGQCAWETLLAMTEAVEGDVARLLLRTSDLLGQLAGLSASHPKLAEQARAAIYAIRRPPVED</sequence>
<dbReference type="Proteomes" id="UP000677668">
    <property type="component" value="Chromosome 2"/>
</dbReference>
<organism evidence="6 7">
    <name type="scientific">Chloracidobacterium sp. N</name>
    <dbReference type="NCBI Taxonomy" id="2821540"/>
    <lineage>
        <taxon>Bacteria</taxon>
        <taxon>Pseudomonadati</taxon>
        <taxon>Acidobacteriota</taxon>
        <taxon>Terriglobia</taxon>
        <taxon>Terriglobales</taxon>
        <taxon>Acidobacteriaceae</taxon>
        <taxon>Chloracidobacterium</taxon>
        <taxon>Chloracidobacterium aggregatum</taxon>
    </lineage>
</organism>
<evidence type="ECO:0000256" key="1">
    <source>
        <dbReference type="ARBA" id="ARBA00022741"/>
    </source>
</evidence>
<keyword evidence="1" id="KW-0547">Nucleotide-binding</keyword>
<dbReference type="Pfam" id="PF08148">
    <property type="entry name" value="DSHCT"/>
    <property type="match status" value="1"/>
</dbReference>
<protein>
    <recommendedName>
        <fullName evidence="5">Helicase C-terminal domain-containing protein</fullName>
    </recommendedName>
</protein>
<dbReference type="InterPro" id="IPR001650">
    <property type="entry name" value="Helicase_C-like"/>
</dbReference>
<evidence type="ECO:0000313" key="6">
    <source>
        <dbReference type="EMBL" id="QUV95664.1"/>
    </source>
</evidence>
<dbReference type="RefSeq" id="WP_211423878.1">
    <property type="nucleotide sequence ID" value="NZ_CP072643.1"/>
</dbReference>
<keyword evidence="2" id="KW-0378">Hydrolase</keyword>
<evidence type="ECO:0000256" key="2">
    <source>
        <dbReference type="ARBA" id="ARBA00022801"/>
    </source>
</evidence>
<dbReference type="PANTHER" id="PTHR12131:SF1">
    <property type="entry name" value="ATP-DEPENDENT RNA HELICASE SUPV3L1, MITOCHONDRIAL-RELATED"/>
    <property type="match status" value="1"/>
</dbReference>
<name>A0ABX8B3W1_9BACT</name>
<dbReference type="PANTHER" id="PTHR12131">
    <property type="entry name" value="ATP-DEPENDENT RNA AND DNA HELICASE"/>
    <property type="match status" value="1"/>
</dbReference>
<gene>
    <name evidence="6" type="ORF">J8C05_12610</name>
</gene>